<dbReference type="PANTHER" id="PTHR30005">
    <property type="entry name" value="EXOPOLYPHOSPHATASE"/>
    <property type="match status" value="1"/>
</dbReference>
<keyword evidence="2" id="KW-0378">Hydrolase</keyword>
<protein>
    <submittedName>
        <fullName evidence="2">Exopolyphosphatase</fullName>
        <ecNumber evidence="2">3.6.1.11</ecNumber>
    </submittedName>
</protein>
<evidence type="ECO:0000313" key="2">
    <source>
        <dbReference type="EMBL" id="CAA9522423.1"/>
    </source>
</evidence>
<dbReference type="EMBL" id="CADCVO010000546">
    <property type="protein sequence ID" value="CAA9522423.1"/>
    <property type="molecule type" value="Genomic_DNA"/>
</dbReference>
<dbReference type="CDD" id="cd24054">
    <property type="entry name" value="ASKHA_NBD_AaPPX-GppA_MtPPX2-like"/>
    <property type="match status" value="1"/>
</dbReference>
<sequence>MRVAVVDIGTNSTRLLVADVAEDGEVTELDRRSTVTRLGQGVDASGVLAPEAMERVFTTLGTYRAAMDDLGVEGTTAVLTSAVRDAANGAQFTARVREDFRLEAATLSGDEEAGLSFLGATSARPAGAPAPIVVIDIGGGSTEFVVGARGTVSFHVSTQAGVVRHGERHVRTDPPAADALDALAADAREIYARAVPEGTRGEVVAGVAVAGTATQLAAIAQELEPYDPTRVHGFRLDLATVDALRARLAAVPEAERRQVPGLDPARAPTIVPGTVLMGEAMRLFGLDAVEVSEHDILRGAALRRAGR</sequence>
<dbReference type="Pfam" id="PF02541">
    <property type="entry name" value="Ppx-GppA"/>
    <property type="match status" value="1"/>
</dbReference>
<accession>A0A6J4THY5</accession>
<reference evidence="2" key="1">
    <citation type="submission" date="2020-02" db="EMBL/GenBank/DDBJ databases">
        <authorList>
            <person name="Meier V. D."/>
        </authorList>
    </citation>
    <scope>NUCLEOTIDE SEQUENCE</scope>
    <source>
        <strain evidence="2">AVDCRST_MAG13</strain>
    </source>
</reference>
<name>A0A6J4THY5_9ACTN</name>
<dbReference type="InterPro" id="IPR043129">
    <property type="entry name" value="ATPase_NBD"/>
</dbReference>
<feature type="domain" description="Ppx/GppA phosphatase N-terminal" evidence="1">
    <location>
        <begin position="23"/>
        <end position="294"/>
    </location>
</feature>
<dbReference type="Gene3D" id="3.30.420.150">
    <property type="entry name" value="Exopolyphosphatase. Domain 2"/>
    <property type="match status" value="1"/>
</dbReference>
<proteinExistence type="predicted"/>
<dbReference type="InterPro" id="IPR050273">
    <property type="entry name" value="GppA/Ppx_hydrolase"/>
</dbReference>
<organism evidence="2">
    <name type="scientific">uncultured Solirubrobacteraceae bacterium</name>
    <dbReference type="NCBI Taxonomy" id="1162706"/>
    <lineage>
        <taxon>Bacteria</taxon>
        <taxon>Bacillati</taxon>
        <taxon>Actinomycetota</taxon>
        <taxon>Thermoleophilia</taxon>
        <taxon>Solirubrobacterales</taxon>
        <taxon>Solirubrobacteraceae</taxon>
        <taxon>environmental samples</taxon>
    </lineage>
</organism>
<gene>
    <name evidence="2" type="ORF">AVDCRST_MAG13-3461</name>
</gene>
<evidence type="ECO:0000259" key="1">
    <source>
        <dbReference type="Pfam" id="PF02541"/>
    </source>
</evidence>
<dbReference type="EC" id="3.6.1.11" evidence="2"/>
<dbReference type="PANTHER" id="PTHR30005:SF13">
    <property type="entry name" value="EXOPOLYPHOSPHATASE 2"/>
    <property type="match status" value="1"/>
</dbReference>
<dbReference type="GO" id="GO:0004309">
    <property type="term" value="F:exopolyphosphatase activity"/>
    <property type="evidence" value="ECO:0007669"/>
    <property type="project" value="UniProtKB-EC"/>
</dbReference>
<dbReference type="SUPFAM" id="SSF53067">
    <property type="entry name" value="Actin-like ATPase domain"/>
    <property type="match status" value="2"/>
</dbReference>
<dbReference type="AlphaFoldDB" id="A0A6J4THY5"/>
<dbReference type="Gene3D" id="3.30.420.40">
    <property type="match status" value="1"/>
</dbReference>
<dbReference type="InterPro" id="IPR003695">
    <property type="entry name" value="Ppx_GppA_N"/>
</dbReference>